<name>A0A6B2EYZ6_KLEPN</name>
<dbReference type="AlphaFoldDB" id="A0A6B2EYZ6"/>
<comment type="caution">
    <text evidence="1">The sequence shown here is derived from an EMBL/GenBank/DDBJ whole genome shotgun (WGS) entry which is preliminary data.</text>
</comment>
<gene>
    <name evidence="1" type="ORF">CRN12_21085</name>
</gene>
<dbReference type="EMBL" id="PDFF01000078">
    <property type="protein sequence ID" value="NCA59057.1"/>
    <property type="molecule type" value="Genomic_DNA"/>
</dbReference>
<sequence>MDFYLRMEAIIHLTRDDVCMLRKITLIESDYYLSYLNINAHNYSSSNFCDGKFLSFMKENFNITKLPYGIKLVDLIISGAKTDELFVKLPVEYFNKWKNYPVLGFNEEDSNSETTSNAKFFNLKMLPIESSNLNDFLHPYDTVLKTPFLNRYKSEHPFALEVKEHANGRKFRPYESYLAYWRSYVIFETVQNCKFIDRYLDSERGIAFFKKTFFCLNEFWVKNYSDTFNRIALYKSFMTRIRLANNTECFTGGEISEFILSHCKSSILDLQSDMTLLLKIHSTWKRKYNTSTITSYVQAIELLKKDIYYLFEWLCYTGMSETEVIEKWSYSENDREMREWSELKGVLDFEELKFSSSFIKYVPHYSKSLEHQIPSCRYTQIYDYLKSFGSFSPWIRGFYDLHKSINNKTHIQLIQSRVIDNLLLISIRTEIVIREIFSSISNEPSPDDLRTIFLGLPKFIQDDISASVFNRISDNANWKLTKLNERSEDIFSKLSSCNTGKNWSNEQKYFFEQIFKFITSRNYFAHHYYKDEELNDQVNSLARDVLVSCLNSLLYISALATQVIAWRKK</sequence>
<organism evidence="1">
    <name type="scientific">Klebsiella pneumoniae</name>
    <dbReference type="NCBI Taxonomy" id="573"/>
    <lineage>
        <taxon>Bacteria</taxon>
        <taxon>Pseudomonadati</taxon>
        <taxon>Pseudomonadota</taxon>
        <taxon>Gammaproteobacteria</taxon>
        <taxon>Enterobacterales</taxon>
        <taxon>Enterobacteriaceae</taxon>
        <taxon>Klebsiella/Raoultella group</taxon>
        <taxon>Klebsiella</taxon>
        <taxon>Klebsiella pneumoniae complex</taxon>
    </lineage>
</organism>
<proteinExistence type="predicted"/>
<protein>
    <recommendedName>
        <fullName evidence="2">ApeA N-terminal domain-containing protein</fullName>
    </recommendedName>
</protein>
<reference evidence="1" key="1">
    <citation type="submission" date="2017-10" db="EMBL/GenBank/DDBJ databases">
        <title>Draft genome sequences of three KPC-producing Klebsiella pneumoniae Sequence-Type 15, 258 and 309, isolated from a hospital in Argentina.</title>
        <authorList>
            <person name="Nievas J."/>
            <person name="Smayevsky J."/>
            <person name="Pin Viso N."/>
            <person name="Vera P."/>
            <person name="Nicola F."/>
            <person name="Aballay D."/>
            <person name="Farber M."/>
        </authorList>
    </citation>
    <scope>NUCLEOTIDE SEQUENCE</scope>
    <source>
        <strain evidence="1">KN-ST309</strain>
    </source>
</reference>
<accession>A0A6B2EYZ6</accession>
<evidence type="ECO:0008006" key="2">
    <source>
        <dbReference type="Google" id="ProtNLM"/>
    </source>
</evidence>
<evidence type="ECO:0000313" key="1">
    <source>
        <dbReference type="EMBL" id="NCA59057.1"/>
    </source>
</evidence>